<accession>A0A9W6ES94</accession>
<proteinExistence type="predicted"/>
<name>A0A9W6ES94_9LACO</name>
<dbReference type="EMBL" id="BRPL01000002">
    <property type="protein sequence ID" value="GLB46565.1"/>
    <property type="molecule type" value="Genomic_DNA"/>
</dbReference>
<feature type="transmembrane region" description="Helical" evidence="1">
    <location>
        <begin position="21"/>
        <end position="38"/>
    </location>
</feature>
<evidence type="ECO:0000256" key="1">
    <source>
        <dbReference type="SAM" id="Phobius"/>
    </source>
</evidence>
<dbReference type="AlphaFoldDB" id="A0A9W6ES94"/>
<keyword evidence="1" id="KW-1133">Transmembrane helix</keyword>
<reference evidence="2" key="1">
    <citation type="submission" date="2022-07" db="EMBL/GenBank/DDBJ databases">
        <authorList>
            <person name="Kouya T."/>
            <person name="Ishiyama Y."/>
        </authorList>
    </citation>
    <scope>NUCLEOTIDE SEQUENCE</scope>
    <source>
        <strain evidence="2">WR16-4</strain>
    </source>
</reference>
<gene>
    <name evidence="2" type="ORF">WR164_05440</name>
</gene>
<dbReference type="RefSeq" id="WP_286136031.1">
    <property type="nucleotide sequence ID" value="NZ_BRPL01000002.1"/>
</dbReference>
<evidence type="ECO:0000313" key="3">
    <source>
        <dbReference type="Proteomes" id="UP001144204"/>
    </source>
</evidence>
<keyword evidence="1" id="KW-0812">Transmembrane</keyword>
<keyword evidence="3" id="KW-1185">Reference proteome</keyword>
<organism evidence="2 3">
    <name type="scientific">Philodulcilactobacillus myokoensis</name>
    <dbReference type="NCBI Taxonomy" id="2929573"/>
    <lineage>
        <taxon>Bacteria</taxon>
        <taxon>Bacillati</taxon>
        <taxon>Bacillota</taxon>
        <taxon>Bacilli</taxon>
        <taxon>Lactobacillales</taxon>
        <taxon>Lactobacillaceae</taxon>
        <taxon>Philodulcilactobacillus</taxon>
    </lineage>
</organism>
<reference evidence="2" key="2">
    <citation type="journal article" date="2023" name="PLoS ONE">
        <title>Philodulcilactobacillus myokoensis gen. nov., sp. nov., a fructophilic, acidophilic, and agar-phobic lactic acid bacterium isolated from fermented vegetable extracts.</title>
        <authorList>
            <person name="Kouya T."/>
            <person name="Ishiyama Y."/>
            <person name="Ohashi S."/>
            <person name="Kumakubo R."/>
            <person name="Yamazaki T."/>
            <person name="Otaki T."/>
        </authorList>
    </citation>
    <scope>NUCLEOTIDE SEQUENCE</scope>
    <source>
        <strain evidence="2">WR16-4</strain>
    </source>
</reference>
<comment type="caution">
    <text evidence="2">The sequence shown here is derived from an EMBL/GenBank/DDBJ whole genome shotgun (WGS) entry which is preliminary data.</text>
</comment>
<sequence>MNRKHQDRLEKHFAKHWYLMWQWWFLIIIVILCGFFLFNRYQNHENNVRSQKQVSKDVNHHSDLSSDEIASTLKKKRYNTKHRAINTVSLIFANQHQFSQTKVKIGNNYIVEVHIPKHASIYGEINQGNLTNWKSMVSRLKDKTKLLNQYHQKELNTPDYSHVIVVNPSNPKTMFLYVVNGQVKFNAIKKQ</sequence>
<keyword evidence="1" id="KW-0472">Membrane</keyword>
<protein>
    <submittedName>
        <fullName evidence="2">Uncharacterized protein</fullName>
    </submittedName>
</protein>
<dbReference type="Proteomes" id="UP001144204">
    <property type="component" value="Unassembled WGS sequence"/>
</dbReference>
<evidence type="ECO:0000313" key="2">
    <source>
        <dbReference type="EMBL" id="GLB46565.1"/>
    </source>
</evidence>